<evidence type="ECO:0000256" key="2">
    <source>
        <dbReference type="SAM" id="SignalP"/>
    </source>
</evidence>
<feature type="signal peptide" evidence="2">
    <location>
        <begin position="1"/>
        <end position="22"/>
    </location>
</feature>
<dbReference type="AlphaFoldDB" id="A0AAW0ZP77"/>
<name>A0AAW0ZP77_9HYME</name>
<evidence type="ECO:0000313" key="3">
    <source>
        <dbReference type="EMBL" id="KAK9299191.1"/>
    </source>
</evidence>
<feature type="chain" id="PRO_5043508625" evidence="2">
    <location>
        <begin position="23"/>
        <end position="166"/>
    </location>
</feature>
<evidence type="ECO:0000256" key="1">
    <source>
        <dbReference type="SAM" id="Phobius"/>
    </source>
</evidence>
<dbReference type="EMBL" id="JAWNGG020000154">
    <property type="protein sequence ID" value="KAK9299191.1"/>
    <property type="molecule type" value="Genomic_DNA"/>
</dbReference>
<reference evidence="3 4" key="1">
    <citation type="submission" date="2024-05" db="EMBL/GenBank/DDBJ databases">
        <title>The nuclear and mitochondrial genome assemblies of Tetragonisca angustula (Apidae: Meliponini), a tiny yet remarkable pollinator in the Neotropics.</title>
        <authorList>
            <person name="Ferrari R."/>
            <person name="Ricardo P.C."/>
            <person name="Dias F.C."/>
            <person name="Araujo N.S."/>
            <person name="Soares D.O."/>
            <person name="Zhou Q.-S."/>
            <person name="Zhu C.-D."/>
            <person name="Coutinho L."/>
            <person name="Airas M.C."/>
            <person name="Batista T.M."/>
        </authorList>
    </citation>
    <scope>NUCLEOTIDE SEQUENCE [LARGE SCALE GENOMIC DNA]</scope>
    <source>
        <strain evidence="3">ASF017062</strain>
        <tissue evidence="3">Abdomen</tissue>
    </source>
</reference>
<keyword evidence="4" id="KW-1185">Reference proteome</keyword>
<feature type="transmembrane region" description="Helical" evidence="1">
    <location>
        <begin position="149"/>
        <end position="165"/>
    </location>
</feature>
<keyword evidence="2" id="KW-0732">Signal</keyword>
<sequence length="166" mass="18780">MIEINLCVFLIICGGSLVLIKADEAFRCFNFTWVAPVLRHKNCSTVKNAPCIEPFLPTDEPPSPVDYEEYWNSKKYLCSAATGDVCIKYTFSYNNDIVNTSLFCGKAIEDKIIPITSGCYEQQVDGYILEMCACESRKGKKPCNISIKVQYSIVLMIIMLLVIFWT</sequence>
<dbReference type="Proteomes" id="UP001432146">
    <property type="component" value="Unassembled WGS sequence"/>
</dbReference>
<keyword evidence="1" id="KW-0812">Transmembrane</keyword>
<keyword evidence="1" id="KW-0472">Membrane</keyword>
<proteinExistence type="predicted"/>
<protein>
    <submittedName>
        <fullName evidence="3">Uncharacterized protein</fullName>
    </submittedName>
</protein>
<gene>
    <name evidence="3" type="ORF">QLX08_007702</name>
</gene>
<accession>A0AAW0ZP77</accession>
<evidence type="ECO:0000313" key="4">
    <source>
        <dbReference type="Proteomes" id="UP001432146"/>
    </source>
</evidence>
<keyword evidence="1" id="KW-1133">Transmembrane helix</keyword>
<comment type="caution">
    <text evidence="3">The sequence shown here is derived from an EMBL/GenBank/DDBJ whole genome shotgun (WGS) entry which is preliminary data.</text>
</comment>
<organism evidence="3 4">
    <name type="scientific">Tetragonisca angustula</name>
    <dbReference type="NCBI Taxonomy" id="166442"/>
    <lineage>
        <taxon>Eukaryota</taxon>
        <taxon>Metazoa</taxon>
        <taxon>Ecdysozoa</taxon>
        <taxon>Arthropoda</taxon>
        <taxon>Hexapoda</taxon>
        <taxon>Insecta</taxon>
        <taxon>Pterygota</taxon>
        <taxon>Neoptera</taxon>
        <taxon>Endopterygota</taxon>
        <taxon>Hymenoptera</taxon>
        <taxon>Apocrita</taxon>
        <taxon>Aculeata</taxon>
        <taxon>Apoidea</taxon>
        <taxon>Anthophila</taxon>
        <taxon>Apidae</taxon>
        <taxon>Tetragonisca</taxon>
    </lineage>
</organism>